<dbReference type="Proteomes" id="UP000261340">
    <property type="component" value="Unplaced"/>
</dbReference>
<protein>
    <recommendedName>
        <fullName evidence="5">AIG1-type G domain-containing protein</fullName>
    </recommendedName>
</protein>
<evidence type="ECO:0000313" key="6">
    <source>
        <dbReference type="Ensembl" id="ENSACIP00000015716.1"/>
    </source>
</evidence>
<organism evidence="6 7">
    <name type="scientific">Amphilophus citrinellus</name>
    <name type="common">Midas cichlid</name>
    <name type="synonym">Cichlasoma citrinellum</name>
    <dbReference type="NCBI Taxonomy" id="61819"/>
    <lineage>
        <taxon>Eukaryota</taxon>
        <taxon>Metazoa</taxon>
        <taxon>Chordata</taxon>
        <taxon>Craniata</taxon>
        <taxon>Vertebrata</taxon>
        <taxon>Euteleostomi</taxon>
        <taxon>Actinopterygii</taxon>
        <taxon>Neopterygii</taxon>
        <taxon>Teleostei</taxon>
        <taxon>Neoteleostei</taxon>
        <taxon>Acanthomorphata</taxon>
        <taxon>Ovalentaria</taxon>
        <taxon>Cichlomorphae</taxon>
        <taxon>Cichliformes</taxon>
        <taxon>Cichlidae</taxon>
        <taxon>New World cichlids</taxon>
        <taxon>Cichlasomatinae</taxon>
        <taxon>Heroini</taxon>
        <taxon>Amphilophus</taxon>
    </lineage>
</organism>
<evidence type="ECO:0000259" key="5">
    <source>
        <dbReference type="PROSITE" id="PS51720"/>
    </source>
</evidence>
<keyword evidence="3" id="KW-0342">GTP-binding</keyword>
<keyword evidence="7" id="KW-1185">Reference proteome</keyword>
<dbReference type="InterPro" id="IPR027417">
    <property type="entry name" value="P-loop_NTPase"/>
</dbReference>
<dbReference type="InterPro" id="IPR006703">
    <property type="entry name" value="G_AIG1"/>
</dbReference>
<feature type="region of interest" description="Disordered" evidence="4">
    <location>
        <begin position="204"/>
        <end position="233"/>
    </location>
</feature>
<name>A0A3Q0RYB6_AMPCI</name>
<proteinExistence type="inferred from homology"/>
<dbReference type="AlphaFoldDB" id="A0A3Q0RYB6"/>
<dbReference type="InterPro" id="IPR045058">
    <property type="entry name" value="GIMA/IAN/Toc"/>
</dbReference>
<dbReference type="SUPFAM" id="SSF52540">
    <property type="entry name" value="P-loop containing nucleoside triphosphate hydrolases"/>
    <property type="match status" value="1"/>
</dbReference>
<dbReference type="STRING" id="61819.ENSACIP00000015716"/>
<accession>A0A3Q0RYB6</accession>
<dbReference type="OMA" id="LANCHES"/>
<dbReference type="GeneTree" id="ENSGT01120000271858"/>
<dbReference type="GO" id="GO:0005525">
    <property type="term" value="F:GTP binding"/>
    <property type="evidence" value="ECO:0007669"/>
    <property type="project" value="UniProtKB-KW"/>
</dbReference>
<reference evidence="6" key="1">
    <citation type="submission" date="2025-08" db="UniProtKB">
        <authorList>
            <consortium name="Ensembl"/>
        </authorList>
    </citation>
    <scope>IDENTIFICATION</scope>
</reference>
<evidence type="ECO:0000256" key="3">
    <source>
        <dbReference type="ARBA" id="ARBA00023134"/>
    </source>
</evidence>
<dbReference type="FunFam" id="3.40.50.300:FF:000366">
    <property type="entry name" value="GTPase, IMAP family member 2"/>
    <property type="match status" value="1"/>
</dbReference>
<dbReference type="Pfam" id="PF04548">
    <property type="entry name" value="AIG1"/>
    <property type="match status" value="1"/>
</dbReference>
<dbReference type="Ensembl" id="ENSACIT00000016130.1">
    <property type="protein sequence ID" value="ENSACIP00000015716.1"/>
    <property type="gene ID" value="ENSACIG00000012204.1"/>
</dbReference>
<evidence type="ECO:0000256" key="2">
    <source>
        <dbReference type="ARBA" id="ARBA00022741"/>
    </source>
</evidence>
<evidence type="ECO:0000256" key="1">
    <source>
        <dbReference type="ARBA" id="ARBA00008535"/>
    </source>
</evidence>
<keyword evidence="2" id="KW-0547">Nucleotide-binding</keyword>
<evidence type="ECO:0000256" key="4">
    <source>
        <dbReference type="SAM" id="MobiDB-lite"/>
    </source>
</evidence>
<dbReference type="Gene3D" id="3.40.50.300">
    <property type="entry name" value="P-loop containing nucleotide triphosphate hydrolases"/>
    <property type="match status" value="1"/>
</dbReference>
<reference evidence="6" key="2">
    <citation type="submission" date="2025-09" db="UniProtKB">
        <authorList>
            <consortium name="Ensembl"/>
        </authorList>
    </citation>
    <scope>IDENTIFICATION</scope>
</reference>
<comment type="similarity">
    <text evidence="1">Belongs to the TRAFAC class TrmE-Era-EngA-EngB-Septin-like GTPase superfamily. AIG1/Toc34/Toc159-like paraseptin GTPase family. IAN subfamily.</text>
</comment>
<evidence type="ECO:0000313" key="7">
    <source>
        <dbReference type="Proteomes" id="UP000261340"/>
    </source>
</evidence>
<dbReference type="PROSITE" id="PS51720">
    <property type="entry name" value="G_AIG1"/>
    <property type="match status" value="1"/>
</dbReference>
<feature type="domain" description="AIG1-type G" evidence="5">
    <location>
        <begin position="19"/>
        <end position="230"/>
    </location>
</feature>
<sequence length="233" mass="25586">MCSKGQDQQTGGDDEKQSTECLRIVVIGKTGCGKSSSGNTILGGKKFKAESSQRSVSRICEKAQSEVEGRRVVVVDTPGLFDTTLSNEEVHKELVKCISLLAPGPHVFLLVIQIGRFTEEEKETVTLIKKFFGKNSEKFTIVLLTRGDDLEDGELTIDEYINRKCDGSFTKLIAECGGRYHVFNNREKQNLPGIQIIPTHDVKNSGATSFEGPGPCRGVLRSPQRPQRPEVSG</sequence>
<dbReference type="PANTHER" id="PTHR10903">
    <property type="entry name" value="GTPASE, IMAP FAMILY MEMBER-RELATED"/>
    <property type="match status" value="1"/>
</dbReference>
<dbReference type="PANTHER" id="PTHR10903:SF188">
    <property type="entry name" value="GTPASE IMAP FAMILY MEMBER 2-LIKE-RELATED"/>
    <property type="match status" value="1"/>
</dbReference>